<evidence type="ECO:0000313" key="2">
    <source>
        <dbReference type="Proteomes" id="UP000032266"/>
    </source>
</evidence>
<sequence>MPYHGQKRLFIFREHHETELPVCQLMNIEFYFNHGDIGFMRSGYFR</sequence>
<evidence type="ECO:0000313" key="1">
    <source>
        <dbReference type="EMBL" id="AJQ92421.1"/>
    </source>
</evidence>
<protein>
    <submittedName>
        <fullName evidence="1">Uncharacterized protein</fullName>
    </submittedName>
</protein>
<proteinExistence type="predicted"/>
<dbReference type="KEGG" id="gsn:YC6258_00371"/>
<dbReference type="EMBL" id="CP007142">
    <property type="protein sequence ID" value="AJQ92421.1"/>
    <property type="molecule type" value="Genomic_DNA"/>
</dbReference>
<dbReference type="AlphaFoldDB" id="A0A0C5VDY5"/>
<gene>
    <name evidence="1" type="ORF">YC6258_00371</name>
</gene>
<name>A0A0C5VDY5_9GAMM</name>
<organism evidence="1 2">
    <name type="scientific">Gynuella sunshinyii YC6258</name>
    <dbReference type="NCBI Taxonomy" id="1445510"/>
    <lineage>
        <taxon>Bacteria</taxon>
        <taxon>Pseudomonadati</taxon>
        <taxon>Pseudomonadota</taxon>
        <taxon>Gammaproteobacteria</taxon>
        <taxon>Oceanospirillales</taxon>
        <taxon>Saccharospirillaceae</taxon>
        <taxon>Gynuella</taxon>
    </lineage>
</organism>
<dbReference type="HOGENOM" id="CLU_3184272_0_0_6"/>
<accession>A0A0C5VDY5</accession>
<keyword evidence="2" id="KW-1185">Reference proteome</keyword>
<reference evidence="1 2" key="1">
    <citation type="submission" date="2014-01" db="EMBL/GenBank/DDBJ databases">
        <title>Full genme sequencing of cellulolytic bacterium Gynuella sunshinyii YC6258T gen. nov., sp. nov.</title>
        <authorList>
            <person name="Khan H."/>
            <person name="Chung E.J."/>
            <person name="Chung Y.R."/>
        </authorList>
    </citation>
    <scope>NUCLEOTIDE SEQUENCE [LARGE SCALE GENOMIC DNA]</scope>
    <source>
        <strain evidence="1 2">YC6258</strain>
    </source>
</reference>
<dbReference type="Proteomes" id="UP000032266">
    <property type="component" value="Chromosome"/>
</dbReference>